<keyword evidence="3" id="KW-0256">Endoplasmic reticulum</keyword>
<keyword evidence="8" id="KW-1185">Reference proteome</keyword>
<dbReference type="GO" id="GO:1990871">
    <property type="term" value="C:Vma12-Vma22 assembly complex"/>
    <property type="evidence" value="ECO:0007669"/>
    <property type="project" value="EnsemblFungi"/>
</dbReference>
<feature type="transmembrane region" description="Helical" evidence="6">
    <location>
        <begin position="133"/>
        <end position="153"/>
    </location>
</feature>
<dbReference type="GO" id="GO:0070072">
    <property type="term" value="P:vacuolar proton-transporting V-type ATPase complex assembly"/>
    <property type="evidence" value="ECO:0007669"/>
    <property type="project" value="EnsemblFungi"/>
</dbReference>
<dbReference type="RefSeq" id="XP_003678772.1">
    <property type="nucleotide sequence ID" value="XM_003678724.1"/>
</dbReference>
<accession>G8ZLR7</accession>
<dbReference type="GO" id="GO:0007035">
    <property type="term" value="P:vacuolar acidification"/>
    <property type="evidence" value="ECO:0007669"/>
    <property type="project" value="EnsemblFungi"/>
</dbReference>
<dbReference type="FunCoup" id="G8ZLR7">
    <property type="interactions" value="73"/>
</dbReference>
<sequence length="213" mass="24676">MFEIELNDIIKSSLKSAKESESRKERCSEIESILDSGCISINAMIEYYDEYWKSRISLKHLLSPLQFKFKTKHVPGSRYSPEFKRELEKLDLRQQESSYQELVKKSNLNGSAYGADTDSLTPSQMAKEIREQITTVFNVLVSVVSVVFAVWYWSGSSTWLPLHYRVILCLFFGILILVAELVVYNSYLRKISDAKEKERAKIEKKKVVKEIVI</sequence>
<evidence type="ECO:0000256" key="4">
    <source>
        <dbReference type="ARBA" id="ARBA00022989"/>
    </source>
</evidence>
<dbReference type="HOGENOM" id="CLU_091774_0_0_1"/>
<protein>
    <recommendedName>
        <fullName evidence="9">Vacuolar ATPase assembly integral membrane protein VPH2</fullName>
    </recommendedName>
</protein>
<dbReference type="OrthoDB" id="19981at2759"/>
<keyword evidence="2 6" id="KW-0812">Transmembrane</keyword>
<evidence type="ECO:0000256" key="1">
    <source>
        <dbReference type="ARBA" id="ARBA00004477"/>
    </source>
</evidence>
<feature type="transmembrane region" description="Helical" evidence="6">
    <location>
        <begin position="165"/>
        <end position="187"/>
    </location>
</feature>
<proteinExistence type="predicted"/>
<evidence type="ECO:0000256" key="5">
    <source>
        <dbReference type="ARBA" id="ARBA00023136"/>
    </source>
</evidence>
<organism evidence="7 8">
    <name type="scientific">Torulaspora delbrueckii</name>
    <name type="common">Yeast</name>
    <name type="synonym">Candida colliculosa</name>
    <dbReference type="NCBI Taxonomy" id="4950"/>
    <lineage>
        <taxon>Eukaryota</taxon>
        <taxon>Fungi</taxon>
        <taxon>Dikarya</taxon>
        <taxon>Ascomycota</taxon>
        <taxon>Saccharomycotina</taxon>
        <taxon>Saccharomycetes</taxon>
        <taxon>Saccharomycetales</taxon>
        <taxon>Saccharomycetaceae</taxon>
        <taxon>Torulaspora</taxon>
    </lineage>
</organism>
<evidence type="ECO:0000313" key="8">
    <source>
        <dbReference type="Proteomes" id="UP000005627"/>
    </source>
</evidence>
<evidence type="ECO:0000256" key="3">
    <source>
        <dbReference type="ARBA" id="ARBA00022824"/>
    </source>
</evidence>
<evidence type="ECO:0000256" key="6">
    <source>
        <dbReference type="SAM" id="Phobius"/>
    </source>
</evidence>
<evidence type="ECO:0000256" key="2">
    <source>
        <dbReference type="ARBA" id="ARBA00022692"/>
    </source>
</evidence>
<dbReference type="PANTHER" id="PTHR31394:SF1">
    <property type="entry name" value="TRANSMEMBRANE PROTEIN 199"/>
    <property type="match status" value="1"/>
</dbReference>
<name>G8ZLR7_TORDE</name>
<gene>
    <name evidence="7" type="primary">TDEL0A02290</name>
    <name evidence="7" type="ORF">TDEL_0A02290</name>
</gene>
<comment type="subcellular location">
    <subcellularLocation>
        <location evidence="1">Endoplasmic reticulum membrane</location>
        <topology evidence="1">Multi-pass membrane protein</topology>
    </subcellularLocation>
</comment>
<dbReference type="Proteomes" id="UP000005627">
    <property type="component" value="Chromosome 1"/>
</dbReference>
<dbReference type="GO" id="GO:0005789">
    <property type="term" value="C:endoplasmic reticulum membrane"/>
    <property type="evidence" value="ECO:0007669"/>
    <property type="project" value="UniProtKB-SubCell"/>
</dbReference>
<reference evidence="7 8" key="1">
    <citation type="journal article" date="2011" name="Proc. Natl. Acad. Sci. U.S.A.">
        <title>Evolutionary erosion of yeast sex chromosomes by mating-type switching accidents.</title>
        <authorList>
            <person name="Gordon J.L."/>
            <person name="Armisen D."/>
            <person name="Proux-Wera E."/>
            <person name="Oheigeartaigh S.S."/>
            <person name="Byrne K.P."/>
            <person name="Wolfe K.H."/>
        </authorList>
    </citation>
    <scope>NUCLEOTIDE SEQUENCE [LARGE SCALE GENOMIC DNA]</scope>
    <source>
        <strain evidence="8">ATCC 10662 / CBS 1146 / NBRC 0425 / NCYC 2629 / NRRL Y-866</strain>
    </source>
</reference>
<dbReference type="Pfam" id="PF11712">
    <property type="entry name" value="Vma12"/>
    <property type="match status" value="1"/>
</dbReference>
<dbReference type="InterPro" id="IPR021013">
    <property type="entry name" value="ATPase_Vma12"/>
</dbReference>
<keyword evidence="5 6" id="KW-0472">Membrane</keyword>
<dbReference type="eggNOG" id="ENOG502RZXR">
    <property type="taxonomic scope" value="Eukaryota"/>
</dbReference>
<evidence type="ECO:0000313" key="7">
    <source>
        <dbReference type="EMBL" id="CCE89561.1"/>
    </source>
</evidence>
<dbReference type="AlphaFoldDB" id="G8ZLR7"/>
<evidence type="ECO:0008006" key="9">
    <source>
        <dbReference type="Google" id="ProtNLM"/>
    </source>
</evidence>
<dbReference type="KEGG" id="tdl:TDEL_0A02290"/>
<dbReference type="PANTHER" id="PTHR31394">
    <property type="entry name" value="TRANSMEMBRANE PROTEIN 199"/>
    <property type="match status" value="1"/>
</dbReference>
<keyword evidence="4 6" id="KW-1133">Transmembrane helix</keyword>
<dbReference type="EMBL" id="HE616742">
    <property type="protein sequence ID" value="CCE89561.1"/>
    <property type="molecule type" value="Genomic_DNA"/>
</dbReference>
<dbReference type="GeneID" id="11503111"/>
<dbReference type="InParanoid" id="G8ZLR7"/>